<evidence type="ECO:0000256" key="3">
    <source>
        <dbReference type="HAMAP-Rule" id="MF_01385"/>
    </source>
</evidence>
<keyword evidence="2 3" id="KW-0143">Chaperone</keyword>
<accession>A0ABT8DV07</accession>
<dbReference type="Proteomes" id="UP001228044">
    <property type="component" value="Unassembled WGS sequence"/>
</dbReference>
<dbReference type="InterPro" id="IPR038277">
    <property type="entry name" value="UreF_sf"/>
</dbReference>
<dbReference type="PIRSF" id="PIRSF009467">
    <property type="entry name" value="Ureas_acces_UreF"/>
    <property type="match status" value="1"/>
</dbReference>
<protein>
    <recommendedName>
        <fullName evidence="3">Urease accessory protein UreF</fullName>
    </recommendedName>
</protein>
<proteinExistence type="inferred from homology"/>
<dbReference type="EMBL" id="JAUHHC010000005">
    <property type="protein sequence ID" value="MDN3922119.1"/>
    <property type="molecule type" value="Genomic_DNA"/>
</dbReference>
<sequence length="222" mass="23529">MQLASPALPVGGFSYSEGLEAAVDSGRVSDEASARAWLLDQLQLALGRADLPVCAAALRAWLAGDAERLRALNDWVLQTRETRELRLQAEQMGRSLLEWLRNKNGSNSEAGAAQLALLASLQPAPSWPIAYALALAQTGAAPREALLTQAFGWAENMVAAAIKAVPLGQSAGQRMLDALGAAIPAVVDAALALGEDARQAFTPMLAILSAQHETQYSRLFRS</sequence>
<name>A0ABT8DV07_9BURK</name>
<keyword evidence="5" id="KW-1185">Reference proteome</keyword>
<comment type="similarity">
    <text evidence="3">Belongs to the UreF family.</text>
</comment>
<keyword evidence="1 3" id="KW-0996">Nickel insertion</keyword>
<dbReference type="PANTHER" id="PTHR33620:SF1">
    <property type="entry name" value="UREASE ACCESSORY PROTEIN F"/>
    <property type="match status" value="1"/>
</dbReference>
<evidence type="ECO:0000256" key="2">
    <source>
        <dbReference type="ARBA" id="ARBA00023186"/>
    </source>
</evidence>
<comment type="function">
    <text evidence="3">Required for maturation of urease via the functional incorporation of the urease nickel metallocenter.</text>
</comment>
<organism evidence="4 5">
    <name type="scientific">Roseateles violae</name>
    <dbReference type="NCBI Taxonomy" id="3058042"/>
    <lineage>
        <taxon>Bacteria</taxon>
        <taxon>Pseudomonadati</taxon>
        <taxon>Pseudomonadota</taxon>
        <taxon>Betaproteobacteria</taxon>
        <taxon>Burkholderiales</taxon>
        <taxon>Sphaerotilaceae</taxon>
        <taxon>Roseateles</taxon>
    </lineage>
</organism>
<keyword evidence="3" id="KW-0963">Cytoplasm</keyword>
<gene>
    <name evidence="3" type="primary">ureF</name>
    <name evidence="4" type="ORF">QWJ38_17650</name>
</gene>
<dbReference type="HAMAP" id="MF_01385">
    <property type="entry name" value="UreF"/>
    <property type="match status" value="1"/>
</dbReference>
<evidence type="ECO:0000313" key="5">
    <source>
        <dbReference type="Proteomes" id="UP001228044"/>
    </source>
</evidence>
<comment type="caution">
    <text evidence="4">The sequence shown here is derived from an EMBL/GenBank/DDBJ whole genome shotgun (WGS) entry which is preliminary data.</text>
</comment>
<evidence type="ECO:0000256" key="1">
    <source>
        <dbReference type="ARBA" id="ARBA00022988"/>
    </source>
</evidence>
<reference evidence="4 5" key="1">
    <citation type="submission" date="2023-06" db="EMBL/GenBank/DDBJ databases">
        <title>Pelomonas sp. PFR6 16S ribosomal RNA gene Genome sequencing and assembly.</title>
        <authorList>
            <person name="Woo H."/>
        </authorList>
    </citation>
    <scope>NUCLEOTIDE SEQUENCE [LARGE SCALE GENOMIC DNA]</scope>
    <source>
        <strain evidence="4 5">PFR6</strain>
    </source>
</reference>
<dbReference type="Gene3D" id="1.10.4190.10">
    <property type="entry name" value="Urease accessory protein UreF"/>
    <property type="match status" value="1"/>
</dbReference>
<comment type="subunit">
    <text evidence="3">UreD, UreF and UreG form a complex that acts as a GTP-hydrolysis-dependent molecular chaperone, activating the urease apoprotein by helping to assemble the nickel containing metallocenter of UreC. The UreE protein probably delivers the nickel.</text>
</comment>
<dbReference type="InterPro" id="IPR002639">
    <property type="entry name" value="UreF"/>
</dbReference>
<comment type="subcellular location">
    <subcellularLocation>
        <location evidence="3">Cytoplasm</location>
    </subcellularLocation>
</comment>
<dbReference type="Pfam" id="PF01730">
    <property type="entry name" value="UreF"/>
    <property type="match status" value="1"/>
</dbReference>
<evidence type="ECO:0000313" key="4">
    <source>
        <dbReference type="EMBL" id="MDN3922119.1"/>
    </source>
</evidence>
<dbReference type="PANTHER" id="PTHR33620">
    <property type="entry name" value="UREASE ACCESSORY PROTEIN F"/>
    <property type="match status" value="1"/>
</dbReference>